<organism evidence="2 3">
    <name type="scientific">Paralvinella palmiformis</name>
    <dbReference type="NCBI Taxonomy" id="53620"/>
    <lineage>
        <taxon>Eukaryota</taxon>
        <taxon>Metazoa</taxon>
        <taxon>Spiralia</taxon>
        <taxon>Lophotrochozoa</taxon>
        <taxon>Annelida</taxon>
        <taxon>Polychaeta</taxon>
        <taxon>Sedentaria</taxon>
        <taxon>Canalipalpata</taxon>
        <taxon>Terebellida</taxon>
        <taxon>Terebelliformia</taxon>
        <taxon>Alvinellidae</taxon>
        <taxon>Paralvinella</taxon>
    </lineage>
</organism>
<name>A0AAD9JDS7_9ANNE</name>
<dbReference type="Pfam" id="PF00651">
    <property type="entry name" value="BTB"/>
    <property type="match status" value="1"/>
</dbReference>
<feature type="domain" description="BTB" evidence="1">
    <location>
        <begin position="69"/>
        <end position="136"/>
    </location>
</feature>
<gene>
    <name evidence="2" type="ORF">LSH36_368g01060</name>
</gene>
<evidence type="ECO:0000313" key="3">
    <source>
        <dbReference type="Proteomes" id="UP001208570"/>
    </source>
</evidence>
<accession>A0AAD9JDS7</accession>
<evidence type="ECO:0000259" key="1">
    <source>
        <dbReference type="PROSITE" id="PS50097"/>
    </source>
</evidence>
<dbReference type="PANTHER" id="PTHR22744:SF17">
    <property type="entry name" value="BTB DOMAIN-CONTAINING PROTEIN"/>
    <property type="match status" value="1"/>
</dbReference>
<proteinExistence type="predicted"/>
<dbReference type="SMART" id="SM00225">
    <property type="entry name" value="BTB"/>
    <property type="match status" value="1"/>
</dbReference>
<dbReference type="InterPro" id="IPR000210">
    <property type="entry name" value="BTB/POZ_dom"/>
</dbReference>
<dbReference type="PROSITE" id="PS50097">
    <property type="entry name" value="BTB"/>
    <property type="match status" value="1"/>
</dbReference>
<dbReference type="EMBL" id="JAODUP010000368">
    <property type="protein sequence ID" value="KAK2151279.1"/>
    <property type="molecule type" value="Genomic_DNA"/>
</dbReference>
<dbReference type="Proteomes" id="UP001208570">
    <property type="component" value="Unassembled WGS sequence"/>
</dbReference>
<dbReference type="PANTHER" id="PTHR22744">
    <property type="entry name" value="HELIX LOOP HELIX PROTEIN 21-RELATED"/>
    <property type="match status" value="1"/>
</dbReference>
<dbReference type="AlphaFoldDB" id="A0AAD9JDS7"/>
<dbReference type="CDD" id="cd18186">
    <property type="entry name" value="BTB_POZ_ZBTB_KLHL-like"/>
    <property type="match status" value="1"/>
</dbReference>
<sequence length="297" mass="34305">MEDSSSRPSSSILERVRLFASGKCSGESHDSAERIEITSNTKKADVLQNGDQASMEVDYPDFTVQDELSSVTLIIESHKLYVHREVLAAWSPVFKAMFTRDFKEKEMSEIELPDKKLDDFVELLYCMYPPIKSVSDSNVHQLLPLAEEYQILEVKKKCEEFLLTKPGSIELLVTAQAYGLQNLLTKCIQHARYRTFADLQKDPFYKKLEMGNLIRILELRVLDLETSMEQNKKAANERELKLYGFLNDLATGYGYFCSECKSRRVNDTCFNCLKMFREKVKTKFEEAKAYRSSHPCY</sequence>
<comment type="caution">
    <text evidence="2">The sequence shown here is derived from an EMBL/GenBank/DDBJ whole genome shotgun (WGS) entry which is preliminary data.</text>
</comment>
<evidence type="ECO:0000313" key="2">
    <source>
        <dbReference type="EMBL" id="KAK2151279.1"/>
    </source>
</evidence>
<dbReference type="InterPro" id="IPR011333">
    <property type="entry name" value="SKP1/BTB/POZ_sf"/>
</dbReference>
<dbReference type="SUPFAM" id="SSF54695">
    <property type="entry name" value="POZ domain"/>
    <property type="match status" value="1"/>
</dbReference>
<dbReference type="Gene3D" id="3.30.710.10">
    <property type="entry name" value="Potassium Channel Kv1.1, Chain A"/>
    <property type="match status" value="1"/>
</dbReference>
<keyword evidence="3" id="KW-1185">Reference proteome</keyword>
<reference evidence="2" key="1">
    <citation type="journal article" date="2023" name="Mol. Biol. Evol.">
        <title>Third-Generation Sequencing Reveals the Adaptive Role of the Epigenome in Three Deep-Sea Polychaetes.</title>
        <authorList>
            <person name="Perez M."/>
            <person name="Aroh O."/>
            <person name="Sun Y."/>
            <person name="Lan Y."/>
            <person name="Juniper S.K."/>
            <person name="Young C.R."/>
            <person name="Angers B."/>
            <person name="Qian P.Y."/>
        </authorList>
    </citation>
    <scope>NUCLEOTIDE SEQUENCE</scope>
    <source>
        <strain evidence="2">P08H-3</strain>
    </source>
</reference>
<protein>
    <recommendedName>
        <fullName evidence="1">BTB domain-containing protein</fullName>
    </recommendedName>
</protein>